<proteinExistence type="predicted"/>
<accession>A0ABQ7HAQ5</accession>
<evidence type="ECO:0000313" key="3">
    <source>
        <dbReference type="Proteomes" id="UP000815325"/>
    </source>
</evidence>
<name>A0ABQ7HAQ5_DUNSA</name>
<organism evidence="2 3">
    <name type="scientific">Dunaliella salina</name>
    <name type="common">Green alga</name>
    <name type="synonym">Protococcus salinus</name>
    <dbReference type="NCBI Taxonomy" id="3046"/>
    <lineage>
        <taxon>Eukaryota</taxon>
        <taxon>Viridiplantae</taxon>
        <taxon>Chlorophyta</taxon>
        <taxon>core chlorophytes</taxon>
        <taxon>Chlorophyceae</taxon>
        <taxon>CS clade</taxon>
        <taxon>Chlamydomonadales</taxon>
        <taxon>Dunaliellaceae</taxon>
        <taxon>Dunaliella</taxon>
    </lineage>
</organism>
<feature type="region of interest" description="Disordered" evidence="1">
    <location>
        <begin position="280"/>
        <end position="336"/>
    </location>
</feature>
<dbReference type="EMBL" id="MU069436">
    <property type="protein sequence ID" value="KAF5843938.1"/>
    <property type="molecule type" value="Genomic_DNA"/>
</dbReference>
<feature type="compositionally biased region" description="Polar residues" evidence="1">
    <location>
        <begin position="379"/>
        <end position="390"/>
    </location>
</feature>
<reference evidence="2" key="1">
    <citation type="submission" date="2017-08" db="EMBL/GenBank/DDBJ databases">
        <authorList>
            <person name="Polle J.E."/>
            <person name="Barry K."/>
            <person name="Cushman J."/>
            <person name="Schmutz J."/>
            <person name="Tran D."/>
            <person name="Hathwaick L.T."/>
            <person name="Yim W.C."/>
            <person name="Jenkins J."/>
            <person name="Mckie-Krisberg Z.M."/>
            <person name="Prochnik S."/>
            <person name="Lindquist E."/>
            <person name="Dockter R.B."/>
            <person name="Adam C."/>
            <person name="Molina H."/>
            <person name="Bunkerborg J."/>
            <person name="Jin E."/>
            <person name="Buchheim M."/>
            <person name="Magnuson J."/>
        </authorList>
    </citation>
    <scope>NUCLEOTIDE SEQUENCE</scope>
    <source>
        <strain evidence="2">CCAP 19/18</strain>
    </source>
</reference>
<feature type="compositionally biased region" description="Basic and acidic residues" evidence="1">
    <location>
        <begin position="302"/>
        <end position="329"/>
    </location>
</feature>
<evidence type="ECO:0000256" key="1">
    <source>
        <dbReference type="SAM" id="MobiDB-lite"/>
    </source>
</evidence>
<feature type="compositionally biased region" description="Polar residues" evidence="1">
    <location>
        <begin position="75"/>
        <end position="84"/>
    </location>
</feature>
<feature type="region of interest" description="Disordered" evidence="1">
    <location>
        <begin position="370"/>
        <end position="415"/>
    </location>
</feature>
<feature type="compositionally biased region" description="Low complexity" evidence="1">
    <location>
        <begin position="503"/>
        <end position="520"/>
    </location>
</feature>
<protein>
    <submittedName>
        <fullName evidence="2">Uncharacterized protein</fullName>
    </submittedName>
</protein>
<sequence>MLVKAAWSRSAGSDDTKLVKTVSRVAQRVTLSGWKEKNMHNDLQHAASGARRRLAEHVKPGASPAAVSAEAGRNSGKSELAMSSTKGTAIPEAYQLRQIKCRHAKASHVKLRQVRPMTQDKLSSHFTYVLLCQLRQSTLRYVFEVLCVQGLVHNIFENPMLADPNNATLPITVSTASGQTSLQDLKLAYFCKCFMFQNLGSQDLVQAYFFECLMLQSLGVGSVQTRELLRSELTQLKRLGSSVGCELRAFGCSMFSSSRSSTETGTALDHMASSLGKNGRRVLCGEEGGSSTDGRAHSKPANSREERENVKREGSGAHAGGDMKREVSGARRTSQDVSAPGFFRAATAATAFDTAADAAMETTARTLGKLRSGEVAARTSGQAGSTQSTRVPGEASLEMPQEHQEQETVATEARRAHTCRSLASARAFAQAFTYADGDPLPSQPAMHSKTQGIPATAFQMEASRLSPQPLLQSSGERRHNPPPQDSGAGRQSPFATGKMGRMSPAPSAPSAMPLPTASPTSAAATTAQAYSLPAALPDAARNPGLWRQPLLAMPSLQPARPAVLASNPSWLGLHAATHLPTMHRRRNAAQGASLCSAPSAYPSLSTEDSFHPAFSCSPPSRTASLRSSRSASVSLSAVCLPKCWPKVADTGPDAPVRVVEMCRLINLRPG</sequence>
<feature type="region of interest" description="Disordered" evidence="1">
    <location>
        <begin position="470"/>
        <end position="520"/>
    </location>
</feature>
<evidence type="ECO:0000313" key="2">
    <source>
        <dbReference type="EMBL" id="KAF5843938.1"/>
    </source>
</evidence>
<keyword evidence="3" id="KW-1185">Reference proteome</keyword>
<dbReference type="Proteomes" id="UP000815325">
    <property type="component" value="Unassembled WGS sequence"/>
</dbReference>
<gene>
    <name evidence="2" type="ORF">DUNSADRAFT_60</name>
</gene>
<feature type="region of interest" description="Disordered" evidence="1">
    <location>
        <begin position="60"/>
        <end position="84"/>
    </location>
</feature>
<comment type="caution">
    <text evidence="2">The sequence shown here is derived from an EMBL/GenBank/DDBJ whole genome shotgun (WGS) entry which is preliminary data.</text>
</comment>